<dbReference type="InterPro" id="IPR003594">
    <property type="entry name" value="HATPase_dom"/>
</dbReference>
<dbReference type="AlphaFoldDB" id="A0A521D1R2"/>
<keyword evidence="3" id="KW-0597">Phosphoprotein</keyword>
<dbReference type="Proteomes" id="UP000315971">
    <property type="component" value="Unassembled WGS sequence"/>
</dbReference>
<gene>
    <name evidence="9" type="ORF">SAMN06265350_10565</name>
</gene>
<evidence type="ECO:0000313" key="10">
    <source>
        <dbReference type="Proteomes" id="UP000315971"/>
    </source>
</evidence>
<keyword evidence="7" id="KW-0472">Membrane</keyword>
<dbReference type="Gene3D" id="1.10.287.130">
    <property type="match status" value="1"/>
</dbReference>
<feature type="domain" description="Histidine kinase" evidence="8">
    <location>
        <begin position="229"/>
        <end position="440"/>
    </location>
</feature>
<keyword evidence="5 9" id="KW-0418">Kinase</keyword>
<proteinExistence type="predicted"/>
<dbReference type="SMART" id="SM00387">
    <property type="entry name" value="HATPase_c"/>
    <property type="match status" value="1"/>
</dbReference>
<evidence type="ECO:0000256" key="1">
    <source>
        <dbReference type="ARBA" id="ARBA00000085"/>
    </source>
</evidence>
<dbReference type="CDD" id="cd00082">
    <property type="entry name" value="HisKA"/>
    <property type="match status" value="1"/>
</dbReference>
<dbReference type="SUPFAM" id="SSF47384">
    <property type="entry name" value="Homodimeric domain of signal transducing histidine kinase"/>
    <property type="match status" value="1"/>
</dbReference>
<dbReference type="GO" id="GO:0016036">
    <property type="term" value="P:cellular response to phosphate starvation"/>
    <property type="evidence" value="ECO:0007669"/>
    <property type="project" value="TreeGrafter"/>
</dbReference>
<dbReference type="FunFam" id="3.30.565.10:FF:000006">
    <property type="entry name" value="Sensor histidine kinase WalK"/>
    <property type="match status" value="1"/>
</dbReference>
<dbReference type="PRINTS" id="PR00344">
    <property type="entry name" value="BCTRLSENSOR"/>
</dbReference>
<comment type="catalytic activity">
    <reaction evidence="1">
        <text>ATP + protein L-histidine = ADP + protein N-phospho-L-histidine.</text>
        <dbReference type="EC" id="2.7.13.3"/>
    </reaction>
</comment>
<sequence length="440" mass="51289">MRLQSKFAYYNIFTKIAVILSIALFFELSVERVIYNHLDTRITQKKDKFIKDLSRDEIKEYLHEQDTDFASYDVLKEEYIILKPISPELSKQMGQNFTNETRLIEDEKATFRILTYPFVFDKQHYQLEIGESLSSIKQLKTSLRNFTALILLITILLTFLSDILFTGWLLQPLKKIINARLKDVNDPIHFNFTDIPSTTTDFIQLDQSLVQMQYRIKHTFLAQKEFNANVSHELLTPISILSNRFENILNEPGISDELQNKIYASIKTLNGLKKIINSLLLISKVENDQFVTDETVNLHDLIKEVIEEVEYRLEEKSISVNVQIEQEIRYKCNHTLLHTLFFNIINNAIKYNKRKGFIHITDQLQNGFYQLTIEDTGQGIDKEKLALIFNRFEKLDSVHEESFGLGLAIVRSIAQFHNIKLNIQSEVGKGTRFLVLIPLS</sequence>
<evidence type="ECO:0000256" key="4">
    <source>
        <dbReference type="ARBA" id="ARBA00022679"/>
    </source>
</evidence>
<reference evidence="9 10" key="1">
    <citation type="submission" date="2017-05" db="EMBL/GenBank/DDBJ databases">
        <authorList>
            <person name="Varghese N."/>
            <person name="Submissions S."/>
        </authorList>
    </citation>
    <scope>NUCLEOTIDE SEQUENCE [LARGE SCALE GENOMIC DNA]</scope>
    <source>
        <strain evidence="9 10">DSM 21342</strain>
    </source>
</reference>
<dbReference type="OrthoDB" id="1522504at2"/>
<evidence type="ECO:0000256" key="2">
    <source>
        <dbReference type="ARBA" id="ARBA00012438"/>
    </source>
</evidence>
<dbReference type="SMART" id="SM00388">
    <property type="entry name" value="HisKA"/>
    <property type="match status" value="1"/>
</dbReference>
<dbReference type="EMBL" id="FXSZ01000005">
    <property type="protein sequence ID" value="SMO64941.1"/>
    <property type="molecule type" value="Genomic_DNA"/>
</dbReference>
<evidence type="ECO:0000313" key="9">
    <source>
        <dbReference type="EMBL" id="SMO64941.1"/>
    </source>
</evidence>
<accession>A0A521D1R2</accession>
<dbReference type="InterPro" id="IPR003661">
    <property type="entry name" value="HisK_dim/P_dom"/>
</dbReference>
<dbReference type="Pfam" id="PF02518">
    <property type="entry name" value="HATPase_c"/>
    <property type="match status" value="1"/>
</dbReference>
<dbReference type="InterPro" id="IPR036097">
    <property type="entry name" value="HisK_dim/P_sf"/>
</dbReference>
<dbReference type="GO" id="GO:0005886">
    <property type="term" value="C:plasma membrane"/>
    <property type="evidence" value="ECO:0007669"/>
    <property type="project" value="TreeGrafter"/>
</dbReference>
<dbReference type="PROSITE" id="PS50109">
    <property type="entry name" value="HIS_KIN"/>
    <property type="match status" value="1"/>
</dbReference>
<feature type="transmembrane region" description="Helical" evidence="7">
    <location>
        <begin position="7"/>
        <end position="26"/>
    </location>
</feature>
<dbReference type="PANTHER" id="PTHR45453">
    <property type="entry name" value="PHOSPHATE REGULON SENSOR PROTEIN PHOR"/>
    <property type="match status" value="1"/>
</dbReference>
<dbReference type="Pfam" id="PF00512">
    <property type="entry name" value="HisKA"/>
    <property type="match status" value="1"/>
</dbReference>
<keyword evidence="7" id="KW-0812">Transmembrane</keyword>
<keyword evidence="6" id="KW-0902">Two-component regulatory system</keyword>
<dbReference type="EC" id="2.7.13.3" evidence="2"/>
<dbReference type="InterPro" id="IPR005467">
    <property type="entry name" value="His_kinase_dom"/>
</dbReference>
<keyword evidence="4" id="KW-0808">Transferase</keyword>
<keyword evidence="7" id="KW-1133">Transmembrane helix</keyword>
<dbReference type="InterPro" id="IPR004358">
    <property type="entry name" value="Sig_transdc_His_kin-like_C"/>
</dbReference>
<dbReference type="InterPro" id="IPR036890">
    <property type="entry name" value="HATPase_C_sf"/>
</dbReference>
<evidence type="ECO:0000256" key="3">
    <source>
        <dbReference type="ARBA" id="ARBA00022553"/>
    </source>
</evidence>
<keyword evidence="10" id="KW-1185">Reference proteome</keyword>
<feature type="transmembrane region" description="Helical" evidence="7">
    <location>
        <begin position="146"/>
        <end position="170"/>
    </location>
</feature>
<dbReference type="GO" id="GO:0000155">
    <property type="term" value="F:phosphorelay sensor kinase activity"/>
    <property type="evidence" value="ECO:0007669"/>
    <property type="project" value="InterPro"/>
</dbReference>
<evidence type="ECO:0000259" key="8">
    <source>
        <dbReference type="PROSITE" id="PS50109"/>
    </source>
</evidence>
<dbReference type="GO" id="GO:0004721">
    <property type="term" value="F:phosphoprotein phosphatase activity"/>
    <property type="evidence" value="ECO:0007669"/>
    <property type="project" value="TreeGrafter"/>
</dbReference>
<name>A0A521D1R2_9SPHI</name>
<protein>
    <recommendedName>
        <fullName evidence="2">histidine kinase</fullName>
        <ecNumber evidence="2">2.7.13.3</ecNumber>
    </recommendedName>
</protein>
<evidence type="ECO:0000256" key="5">
    <source>
        <dbReference type="ARBA" id="ARBA00022777"/>
    </source>
</evidence>
<dbReference type="PANTHER" id="PTHR45453:SF1">
    <property type="entry name" value="PHOSPHATE REGULON SENSOR PROTEIN PHOR"/>
    <property type="match status" value="1"/>
</dbReference>
<organism evidence="9 10">
    <name type="scientific">Solitalea koreensis</name>
    <dbReference type="NCBI Taxonomy" id="543615"/>
    <lineage>
        <taxon>Bacteria</taxon>
        <taxon>Pseudomonadati</taxon>
        <taxon>Bacteroidota</taxon>
        <taxon>Sphingobacteriia</taxon>
        <taxon>Sphingobacteriales</taxon>
        <taxon>Sphingobacteriaceae</taxon>
        <taxon>Solitalea</taxon>
    </lineage>
</organism>
<evidence type="ECO:0000256" key="7">
    <source>
        <dbReference type="SAM" id="Phobius"/>
    </source>
</evidence>
<dbReference type="InterPro" id="IPR050351">
    <property type="entry name" value="BphY/WalK/GraS-like"/>
</dbReference>
<dbReference type="Gene3D" id="3.30.565.10">
    <property type="entry name" value="Histidine kinase-like ATPase, C-terminal domain"/>
    <property type="match status" value="1"/>
</dbReference>
<evidence type="ECO:0000256" key="6">
    <source>
        <dbReference type="ARBA" id="ARBA00023012"/>
    </source>
</evidence>
<dbReference type="SUPFAM" id="SSF55874">
    <property type="entry name" value="ATPase domain of HSP90 chaperone/DNA topoisomerase II/histidine kinase"/>
    <property type="match status" value="1"/>
</dbReference>
<dbReference type="RefSeq" id="WP_142603571.1">
    <property type="nucleotide sequence ID" value="NZ_FXSZ01000005.1"/>
</dbReference>